<accession>A0AAV7SN43</accession>
<organism evidence="1 2">
    <name type="scientific">Pleurodeles waltl</name>
    <name type="common">Iberian ribbed newt</name>
    <dbReference type="NCBI Taxonomy" id="8319"/>
    <lineage>
        <taxon>Eukaryota</taxon>
        <taxon>Metazoa</taxon>
        <taxon>Chordata</taxon>
        <taxon>Craniata</taxon>
        <taxon>Vertebrata</taxon>
        <taxon>Euteleostomi</taxon>
        <taxon>Amphibia</taxon>
        <taxon>Batrachia</taxon>
        <taxon>Caudata</taxon>
        <taxon>Salamandroidea</taxon>
        <taxon>Salamandridae</taxon>
        <taxon>Pleurodelinae</taxon>
        <taxon>Pleurodeles</taxon>
    </lineage>
</organism>
<dbReference type="EMBL" id="JANPWB010000008">
    <property type="protein sequence ID" value="KAJ1165503.1"/>
    <property type="molecule type" value="Genomic_DNA"/>
</dbReference>
<keyword evidence="2" id="KW-1185">Reference proteome</keyword>
<comment type="caution">
    <text evidence="1">The sequence shown here is derived from an EMBL/GenBank/DDBJ whole genome shotgun (WGS) entry which is preliminary data.</text>
</comment>
<sequence length="193" mass="21429">MGKGKVGRDPQVNKIINYVQVTHGKDKMGRNTLEDTWGSAENCCPQKSSMSEILNEIKGTCTKLVTKIDTVAVDVTLLRADLRKVADRVTKAEDTIGVLSQDVNALKDTVSSLQKLTVWLEERVKDAEGRYHWNNLCFVGFPEGTEWHNVEDFLEHWLVTIAPLLEGCTPFLNVEQGLDISPSPGGATACYYC</sequence>
<evidence type="ECO:0000313" key="2">
    <source>
        <dbReference type="Proteomes" id="UP001066276"/>
    </source>
</evidence>
<gene>
    <name evidence="1" type="ORF">NDU88_005930</name>
</gene>
<protein>
    <submittedName>
        <fullName evidence="1">Uncharacterized protein</fullName>
    </submittedName>
</protein>
<dbReference type="Proteomes" id="UP001066276">
    <property type="component" value="Chromosome 4_2"/>
</dbReference>
<dbReference type="AlphaFoldDB" id="A0AAV7SN43"/>
<dbReference type="Gene3D" id="1.20.5.340">
    <property type="match status" value="1"/>
</dbReference>
<reference evidence="1" key="1">
    <citation type="journal article" date="2022" name="bioRxiv">
        <title>Sequencing and chromosome-scale assembly of the giantPleurodeles waltlgenome.</title>
        <authorList>
            <person name="Brown T."/>
            <person name="Elewa A."/>
            <person name="Iarovenko S."/>
            <person name="Subramanian E."/>
            <person name="Araus A.J."/>
            <person name="Petzold A."/>
            <person name="Susuki M."/>
            <person name="Suzuki K.-i.T."/>
            <person name="Hayashi T."/>
            <person name="Toyoda A."/>
            <person name="Oliveira C."/>
            <person name="Osipova E."/>
            <person name="Leigh N.D."/>
            <person name="Simon A."/>
            <person name="Yun M.H."/>
        </authorList>
    </citation>
    <scope>NUCLEOTIDE SEQUENCE</scope>
    <source>
        <strain evidence="1">20211129_DDA</strain>
        <tissue evidence="1">Liver</tissue>
    </source>
</reference>
<proteinExistence type="predicted"/>
<name>A0AAV7SN43_PLEWA</name>
<evidence type="ECO:0000313" key="1">
    <source>
        <dbReference type="EMBL" id="KAJ1165503.1"/>
    </source>
</evidence>